<reference evidence="2 3" key="1">
    <citation type="submission" date="2020-11" db="EMBL/GenBank/DDBJ databases">
        <title>Corynebacterium sp. ZJ-599.</title>
        <authorList>
            <person name="Zhou J."/>
        </authorList>
    </citation>
    <scope>NUCLEOTIDE SEQUENCE [LARGE SCALE GENOMIC DNA]</scope>
    <source>
        <strain evidence="2 3">ZJ-599</strain>
    </source>
</reference>
<dbReference type="RefSeq" id="WP_165008710.1">
    <property type="nucleotide sequence ID" value="NZ_CP064954.1"/>
</dbReference>
<organism evidence="2 3">
    <name type="scientific">Corynebacterium lizhenjunii</name>
    <dbReference type="NCBI Taxonomy" id="2709394"/>
    <lineage>
        <taxon>Bacteria</taxon>
        <taxon>Bacillati</taxon>
        <taxon>Actinomycetota</taxon>
        <taxon>Actinomycetes</taxon>
        <taxon>Mycobacteriales</taxon>
        <taxon>Corynebacteriaceae</taxon>
        <taxon>Corynebacterium</taxon>
    </lineage>
</organism>
<evidence type="ECO:0000313" key="2">
    <source>
        <dbReference type="EMBL" id="QPK79508.1"/>
    </source>
</evidence>
<dbReference type="EMBL" id="CP064954">
    <property type="protein sequence ID" value="QPK79508.1"/>
    <property type="molecule type" value="Genomic_DNA"/>
</dbReference>
<name>A0A7T0KEV2_9CORY</name>
<dbReference type="Pfam" id="PF11271">
    <property type="entry name" value="PorA"/>
    <property type="match status" value="1"/>
</dbReference>
<keyword evidence="1" id="KW-1133">Transmembrane helix</keyword>
<dbReference type="InterPro" id="IPR021424">
    <property type="entry name" value="PorA"/>
</dbReference>
<keyword evidence="1" id="KW-0812">Transmembrane</keyword>
<evidence type="ECO:0000256" key="1">
    <source>
        <dbReference type="SAM" id="Phobius"/>
    </source>
</evidence>
<gene>
    <name evidence="2" type="ORF">G7Y31_02005</name>
</gene>
<keyword evidence="3" id="KW-1185">Reference proteome</keyword>
<evidence type="ECO:0000313" key="3">
    <source>
        <dbReference type="Proteomes" id="UP000594681"/>
    </source>
</evidence>
<dbReference type="KEGG" id="cliz:G7Y31_02005"/>
<accession>A0A7T0KEV2</accession>
<feature type="transmembrane region" description="Helical" evidence="1">
    <location>
        <begin position="246"/>
        <end position="264"/>
    </location>
</feature>
<dbReference type="Proteomes" id="UP000594681">
    <property type="component" value="Chromosome"/>
</dbReference>
<keyword evidence="1" id="KW-0472">Membrane</keyword>
<dbReference type="AlphaFoldDB" id="A0A7T0KEV2"/>
<sequence>MLPVLIGVGAACIAAGIAAPTPQPVLPLDLEHTTYTITDAQAHTRVLDRQLDVPVTAQWHLSFQEPADTTSVTLRVGSSFMRSSMQAEADRLITASVWSYPLDRVDGTAHGPASLSHTLATPTSKVAIDGLWWKFPADAQKTSYDVFDETIRRTAPAVFEEELELGGRTVYRYHQAIEPTPIGTMQHSATRDFYVDQATGLLVDLDVQIRDFDDSGDILRFAGSLSEEDTANLLAQTSQFPSTAPWRWWLLGAGVLLFLLGLAIPKHPKS</sequence>
<proteinExistence type="predicted"/>
<protein>
    <submittedName>
        <fullName evidence="2">DUF3068 domain-containing protein</fullName>
    </submittedName>
</protein>